<reference evidence="3 4" key="1">
    <citation type="submission" date="2014-02" db="EMBL/GenBank/DDBJ databases">
        <title>Expanding our view of genomic diversity in Candidatus Accumulibacter clades.</title>
        <authorList>
            <person name="Skennerton C.T."/>
            <person name="Barr J.J."/>
            <person name="Slater F.R."/>
            <person name="Bond P.L."/>
            <person name="Tyson G.W."/>
        </authorList>
    </citation>
    <scope>NUCLEOTIDE SEQUENCE [LARGE SCALE GENOMIC DNA]</scope>
    <source>
        <strain evidence="4">BA-91</strain>
    </source>
</reference>
<evidence type="ECO:0000256" key="1">
    <source>
        <dbReference type="SAM" id="MobiDB-lite"/>
    </source>
</evidence>
<name>A0A084Y6C9_9PROT</name>
<dbReference type="Pfam" id="PF02470">
    <property type="entry name" value="MlaD"/>
    <property type="match status" value="1"/>
</dbReference>
<dbReference type="PANTHER" id="PTHR36698:SF3">
    <property type="entry name" value="ABC-TYPE TRANSPORT AUXILIARY LIPOPROTEIN COMPONENT DOMAIN-CONTAINING PROTEIN"/>
    <property type="match status" value="1"/>
</dbReference>
<dbReference type="AlphaFoldDB" id="A0A084Y6C9"/>
<gene>
    <name evidence="3" type="ORF">AW09_004649</name>
</gene>
<evidence type="ECO:0000313" key="4">
    <source>
        <dbReference type="Proteomes" id="UP000020077"/>
    </source>
</evidence>
<comment type="caution">
    <text evidence="3">The sequence shown here is derived from an EMBL/GenBank/DDBJ whole genome shotgun (WGS) entry which is preliminary data.</text>
</comment>
<evidence type="ECO:0000313" key="3">
    <source>
        <dbReference type="EMBL" id="KFB70273.1"/>
    </source>
</evidence>
<dbReference type="InterPro" id="IPR003399">
    <property type="entry name" value="Mce/MlaD"/>
</dbReference>
<organism evidence="3 4">
    <name type="scientific">Candidatus Accumulibacter phosphatis</name>
    <dbReference type="NCBI Taxonomy" id="327160"/>
    <lineage>
        <taxon>Bacteria</taxon>
        <taxon>Pseudomonadati</taxon>
        <taxon>Pseudomonadota</taxon>
        <taxon>Betaproteobacteria</taxon>
        <taxon>Candidatus Accumulibacter</taxon>
    </lineage>
</organism>
<feature type="region of interest" description="Disordered" evidence="1">
    <location>
        <begin position="285"/>
        <end position="311"/>
    </location>
</feature>
<protein>
    <submittedName>
        <fullName evidence="3">Virulence factor Mce family protein</fullName>
    </submittedName>
</protein>
<feature type="domain" description="Mce/MlaD" evidence="2">
    <location>
        <begin position="38"/>
        <end position="112"/>
    </location>
</feature>
<dbReference type="EMBL" id="JDVG02000730">
    <property type="protein sequence ID" value="KFB70273.1"/>
    <property type="molecule type" value="Genomic_DNA"/>
</dbReference>
<sequence length="311" mass="33366">MENRSHALAAGLFTLFLGIAVALSIWWFGGKHEATTEYTVVTRHNVSGLSLQGQVRYRGIRVGKVQAIALDPQDAHNILIRISVDSNVPVTRATTAKLGYQGVTGIAHILLEDSGNDPTRLAGGDDSRRIEMRSSLIEELSDTGAAALAQAREFLANANLVLDLENRQHLARTLANLEAATGNANEVARQLRQLLAPENLRLLNATLVRAEQAAAEAAPLLVESRRLVVRLQPLGDKLDRLVGEPSSGGIAALVSRINEVGSDLSANSRQLNRVLQMLEESPQSLVFGPPASAPGPGEPGFVVPPSREELR</sequence>
<dbReference type="PANTHER" id="PTHR36698">
    <property type="entry name" value="BLL5892 PROTEIN"/>
    <property type="match status" value="1"/>
</dbReference>
<proteinExistence type="predicted"/>
<evidence type="ECO:0000259" key="2">
    <source>
        <dbReference type="Pfam" id="PF02470"/>
    </source>
</evidence>
<dbReference type="Proteomes" id="UP000020077">
    <property type="component" value="Unassembled WGS sequence"/>
</dbReference>
<accession>A0A084Y6C9</accession>